<feature type="region of interest" description="Disordered" evidence="10">
    <location>
        <begin position="1"/>
        <end position="84"/>
    </location>
</feature>
<comment type="catalytic activity">
    <reaction evidence="1">
        <text>D-glyceraldehyde 3-phosphate = dihydroxyacetone phosphate</text>
        <dbReference type="Rhea" id="RHEA:18585"/>
        <dbReference type="ChEBI" id="CHEBI:57642"/>
        <dbReference type="ChEBI" id="CHEBI:59776"/>
        <dbReference type="EC" id="5.3.1.1"/>
    </reaction>
</comment>
<evidence type="ECO:0000256" key="7">
    <source>
        <dbReference type="ARBA" id="ARBA00019397"/>
    </source>
</evidence>
<name>A0AAW1I9X0_POPJA</name>
<evidence type="ECO:0000256" key="10">
    <source>
        <dbReference type="SAM" id="MobiDB-lite"/>
    </source>
</evidence>
<evidence type="ECO:0000259" key="11">
    <source>
        <dbReference type="Pfam" id="PF09368"/>
    </source>
</evidence>
<evidence type="ECO:0000256" key="1">
    <source>
        <dbReference type="ARBA" id="ARBA00000474"/>
    </source>
</evidence>
<feature type="region of interest" description="Disordered" evidence="10">
    <location>
        <begin position="388"/>
        <end position="418"/>
    </location>
</feature>
<dbReference type="Gene3D" id="3.20.20.70">
    <property type="entry name" value="Aldolase class I"/>
    <property type="match status" value="2"/>
</dbReference>
<comment type="caution">
    <text evidence="12">The sequence shown here is derived from an EMBL/GenBank/DDBJ whole genome shotgun (WGS) entry which is preliminary data.</text>
</comment>
<protein>
    <recommendedName>
        <fullName evidence="7">Triosephosphate isomerase</fullName>
        <ecNumber evidence="6">5.3.1.1</ecNumber>
    </recommendedName>
</protein>
<evidence type="ECO:0000256" key="6">
    <source>
        <dbReference type="ARBA" id="ARBA00011940"/>
    </source>
</evidence>
<gene>
    <name evidence="12" type="ORF">QE152_g37668</name>
</gene>
<feature type="compositionally biased region" description="Basic residues" evidence="10">
    <location>
        <begin position="389"/>
        <end position="416"/>
    </location>
</feature>
<dbReference type="InterPro" id="IPR020861">
    <property type="entry name" value="Triosephosphate_isomerase_AS"/>
</dbReference>
<dbReference type="AlphaFoldDB" id="A0AAW1I9X0"/>
<evidence type="ECO:0000256" key="5">
    <source>
        <dbReference type="ARBA" id="ARBA00011738"/>
    </source>
</evidence>
<dbReference type="InterPro" id="IPR013785">
    <property type="entry name" value="Aldolase_TIM"/>
</dbReference>
<dbReference type="InterPro" id="IPR018972">
    <property type="entry name" value="Sas10_C_dom"/>
</dbReference>
<dbReference type="GO" id="GO:0046166">
    <property type="term" value="P:glyceraldehyde-3-phosphate biosynthetic process"/>
    <property type="evidence" value="ECO:0007669"/>
    <property type="project" value="TreeGrafter"/>
</dbReference>
<dbReference type="InterPro" id="IPR022896">
    <property type="entry name" value="TrioseP_Isoase_bac/euk"/>
</dbReference>
<evidence type="ECO:0000313" key="12">
    <source>
        <dbReference type="EMBL" id="KAK9685803.1"/>
    </source>
</evidence>
<dbReference type="GO" id="GO:0004807">
    <property type="term" value="F:triose-phosphate isomerase activity"/>
    <property type="evidence" value="ECO:0007669"/>
    <property type="project" value="UniProtKB-EC"/>
</dbReference>
<dbReference type="InterPro" id="IPR035990">
    <property type="entry name" value="TIM_sf"/>
</dbReference>
<evidence type="ECO:0000313" key="13">
    <source>
        <dbReference type="Proteomes" id="UP001458880"/>
    </source>
</evidence>
<dbReference type="PROSITE" id="PS51440">
    <property type="entry name" value="TIM_2"/>
    <property type="match status" value="1"/>
</dbReference>
<dbReference type="GO" id="GO:0006096">
    <property type="term" value="P:glycolytic process"/>
    <property type="evidence" value="ECO:0007669"/>
    <property type="project" value="InterPro"/>
</dbReference>
<dbReference type="Pfam" id="PF00121">
    <property type="entry name" value="TIM"/>
    <property type="match status" value="2"/>
</dbReference>
<feature type="compositionally biased region" description="Low complexity" evidence="10">
    <location>
        <begin position="51"/>
        <end position="66"/>
    </location>
</feature>
<dbReference type="GO" id="GO:0006094">
    <property type="term" value="P:gluconeogenesis"/>
    <property type="evidence" value="ECO:0007669"/>
    <property type="project" value="UniProtKB-KW"/>
</dbReference>
<keyword evidence="9 12" id="KW-0413">Isomerase</keyword>
<dbReference type="Pfam" id="PF09368">
    <property type="entry name" value="Sas10"/>
    <property type="match status" value="1"/>
</dbReference>
<feature type="compositionally biased region" description="Basic and acidic residues" evidence="10">
    <location>
        <begin position="351"/>
        <end position="365"/>
    </location>
</feature>
<dbReference type="Pfam" id="PF04000">
    <property type="entry name" value="Sas10_Utp3"/>
    <property type="match status" value="1"/>
</dbReference>
<reference evidence="12 13" key="2">
    <citation type="journal article" date="2024" name="BMC Genomics">
        <title>De novo assembly and annotation of Popillia japonica's genome with initial clues to its potential as an invasive pest.</title>
        <authorList>
            <person name="Cucini C."/>
            <person name="Boschi S."/>
            <person name="Funari R."/>
            <person name="Cardaioli E."/>
            <person name="Iannotti N."/>
            <person name="Marturano G."/>
            <person name="Paoli F."/>
            <person name="Bruttini M."/>
            <person name="Carapelli A."/>
            <person name="Frati F."/>
            <person name="Nardi F."/>
        </authorList>
    </citation>
    <scope>NUCLEOTIDE SEQUENCE [LARGE SCALE GENOMIC DNA]</scope>
    <source>
        <strain evidence="12">DMR45628</strain>
    </source>
</reference>
<dbReference type="PANTHER" id="PTHR21139:SF2">
    <property type="entry name" value="TRIOSEPHOSPHATE ISOMERASE"/>
    <property type="match status" value="1"/>
</dbReference>
<keyword evidence="8" id="KW-0312">Gluconeogenesis</keyword>
<reference evidence="12" key="1">
    <citation type="submission" date="2023-05" db="EMBL/GenBank/DDBJ databases">
        <authorList>
            <person name="Nardi F."/>
            <person name="Carapelli A."/>
            <person name="Cucini C."/>
        </authorList>
    </citation>
    <scope>NUCLEOTIDE SEQUENCE</scope>
    <source>
        <strain evidence="12">DMR45628</strain>
        <tissue evidence="12">Testes</tissue>
    </source>
</reference>
<dbReference type="EMBL" id="JASPKY010000749">
    <property type="protein sequence ID" value="KAK9685804.1"/>
    <property type="molecule type" value="Genomic_DNA"/>
</dbReference>
<proteinExistence type="inferred from homology"/>
<dbReference type="Proteomes" id="UP001458880">
    <property type="component" value="Unassembled WGS sequence"/>
</dbReference>
<dbReference type="PANTHER" id="PTHR21139">
    <property type="entry name" value="TRIOSEPHOSPHATE ISOMERASE"/>
    <property type="match status" value="1"/>
</dbReference>
<evidence type="ECO:0000256" key="4">
    <source>
        <dbReference type="ARBA" id="ARBA00007422"/>
    </source>
</evidence>
<sequence length="730" mass="82584">MASSHIRFHDDDSEYNASDSDDDYTEKEKNLLNKVRSRQINDSDSDDEVYSVGSGNENESSDNNSSIALSDVEGQDDKDDLPDIRAWGKDKRKFYSTDYVDPDYGGFQGKTANLAELEETEAKNLQKQLIQELDDGDFSFDIFVKNKAVEDVDKLEDVVKTDISKLSKRQKLQLVKQEAPEFFQLIEDFKAKIVLAKDTLKPILELGKMDKVTKCEALEFVRFYYELILNYATNISMYLLLKASKTNMKNHPIVKRLFQYRQHLTQADAVFEESIKPQVPILMNLEHNEPRKKTLKLLKKLRNKKEHETELADTKSVTSDNNDLKTSNIKNDKITKHVTFGVDTSESSDSDSEKMQASETEKMNTNDDNNQTIEKRAITYQIAKNKGLTPHRKKEQRNPRVKHRNKFRKAKIRRKGAVRDVRKELSRYSGEISGIKASVTKRYFSKTVTMGRKFIVGGNWKMNGTKAQICEILDFLKKGPLNSDTEVVVGAPTIYLQFTQENKPNNVAVAAQNCYKVPKGAFTGEISPAMLKDIGIEWVILGHSERRHIFCESDELIADKVKHALENGLKVIACVGETLDEREAGKTEEVVFRQTQAIKDKITDWNNVVIAYEPVWAIGTGKTATPEQAQEVHRNNVVIAYEPVWAIGTGKTATPEQAQEVHQSLRCWFESNVGPDIANCIRIQYGGSVTEKNCKELAGQPDIDGFLVGGASLKPEFVQIVNARGDGEKC</sequence>
<organism evidence="12 13">
    <name type="scientific">Popillia japonica</name>
    <name type="common">Japanese beetle</name>
    <dbReference type="NCBI Taxonomy" id="7064"/>
    <lineage>
        <taxon>Eukaryota</taxon>
        <taxon>Metazoa</taxon>
        <taxon>Ecdysozoa</taxon>
        <taxon>Arthropoda</taxon>
        <taxon>Hexapoda</taxon>
        <taxon>Insecta</taxon>
        <taxon>Pterygota</taxon>
        <taxon>Neoptera</taxon>
        <taxon>Endopterygota</taxon>
        <taxon>Coleoptera</taxon>
        <taxon>Polyphaga</taxon>
        <taxon>Scarabaeiformia</taxon>
        <taxon>Scarabaeidae</taxon>
        <taxon>Rutelinae</taxon>
        <taxon>Popillia</taxon>
    </lineage>
</organism>
<comment type="pathway">
    <text evidence="3">Carbohydrate biosynthesis; gluconeogenesis.</text>
</comment>
<feature type="region of interest" description="Disordered" evidence="10">
    <location>
        <begin position="342"/>
        <end position="367"/>
    </location>
</feature>
<comment type="pathway">
    <text evidence="2">Carbohydrate degradation; glycolysis; D-glyceraldehyde 3-phosphate from glycerone phosphate: step 1/1.</text>
</comment>
<dbReference type="GO" id="GO:0019563">
    <property type="term" value="P:glycerol catabolic process"/>
    <property type="evidence" value="ECO:0007669"/>
    <property type="project" value="TreeGrafter"/>
</dbReference>
<comment type="similarity">
    <text evidence="4">Belongs to the triosephosphate isomerase family.</text>
</comment>
<dbReference type="SUPFAM" id="SSF51351">
    <property type="entry name" value="Triosephosphate isomerase (TIM)"/>
    <property type="match status" value="2"/>
</dbReference>
<keyword evidence="13" id="KW-1185">Reference proteome</keyword>
<dbReference type="InterPro" id="IPR007146">
    <property type="entry name" value="Sas10/Utp3/C1D"/>
</dbReference>
<dbReference type="GO" id="GO:0005829">
    <property type="term" value="C:cytosol"/>
    <property type="evidence" value="ECO:0007669"/>
    <property type="project" value="TreeGrafter"/>
</dbReference>
<accession>A0AAW1I9X0</accession>
<feature type="compositionally biased region" description="Acidic residues" evidence="10">
    <location>
        <begin position="11"/>
        <end position="25"/>
    </location>
</feature>
<dbReference type="EC" id="5.3.1.1" evidence="6"/>
<dbReference type="EMBL" id="JASPKY010000749">
    <property type="protein sequence ID" value="KAK9685803.1"/>
    <property type="molecule type" value="Genomic_DNA"/>
</dbReference>
<feature type="domain" description="Sas10 C-terminal" evidence="11">
    <location>
        <begin position="374"/>
        <end position="441"/>
    </location>
</feature>
<evidence type="ECO:0000256" key="3">
    <source>
        <dbReference type="ARBA" id="ARBA00004742"/>
    </source>
</evidence>
<evidence type="ECO:0000256" key="2">
    <source>
        <dbReference type="ARBA" id="ARBA00004680"/>
    </source>
</evidence>
<evidence type="ECO:0000256" key="8">
    <source>
        <dbReference type="ARBA" id="ARBA00022432"/>
    </source>
</evidence>
<dbReference type="HAMAP" id="MF_00147_B">
    <property type="entry name" value="TIM_B"/>
    <property type="match status" value="1"/>
</dbReference>
<dbReference type="InterPro" id="IPR000652">
    <property type="entry name" value="Triosephosphate_isomerase"/>
</dbReference>
<dbReference type="CDD" id="cd00311">
    <property type="entry name" value="TIM"/>
    <property type="match status" value="1"/>
</dbReference>
<dbReference type="NCBIfam" id="TIGR00419">
    <property type="entry name" value="tim"/>
    <property type="match status" value="1"/>
</dbReference>
<evidence type="ECO:0000256" key="9">
    <source>
        <dbReference type="ARBA" id="ARBA00023235"/>
    </source>
</evidence>
<dbReference type="PROSITE" id="PS00171">
    <property type="entry name" value="TIM_1"/>
    <property type="match status" value="2"/>
</dbReference>
<comment type="subunit">
    <text evidence="5">Homodimer.</text>
</comment>